<dbReference type="EMBL" id="MDET01000008">
    <property type="protein sequence ID" value="OQM76329.1"/>
    <property type="molecule type" value="Genomic_DNA"/>
</dbReference>
<gene>
    <name evidence="4" type="ORF">BFN67_14435</name>
</gene>
<name>A0A1V8RTH2_9HYPH</name>
<dbReference type="PROSITE" id="PS50404">
    <property type="entry name" value="GST_NTER"/>
    <property type="match status" value="1"/>
</dbReference>
<evidence type="ECO:0000313" key="4">
    <source>
        <dbReference type="EMBL" id="OQM76329.1"/>
    </source>
</evidence>
<dbReference type="PANTHER" id="PTHR43969">
    <property type="entry name" value="GLUTATHIONE S TRANSFERASE D10, ISOFORM A-RELATED"/>
    <property type="match status" value="1"/>
</dbReference>
<dbReference type="Pfam" id="PF13409">
    <property type="entry name" value="GST_N_2"/>
    <property type="match status" value="1"/>
</dbReference>
<evidence type="ECO:0000313" key="5">
    <source>
        <dbReference type="Proteomes" id="UP000191905"/>
    </source>
</evidence>
<dbReference type="GO" id="GO:0006749">
    <property type="term" value="P:glutathione metabolic process"/>
    <property type="evidence" value="ECO:0007669"/>
    <property type="project" value="TreeGrafter"/>
</dbReference>
<dbReference type="InterPro" id="IPR004045">
    <property type="entry name" value="Glutathione_S-Trfase_N"/>
</dbReference>
<feature type="domain" description="GST C-terminal" evidence="3">
    <location>
        <begin position="88"/>
        <end position="222"/>
    </location>
</feature>
<sequence length="230" mass="26175">MLTLFHHPMFAACRFVRLVFGEYGEDLALIEEKPWARRKEFLTLNAAGTLPVLLAEGDTPLVGATVIAEYLDETRGVLKRERRLFAEGPMERAEIRRLIDWYLTKTDGEVTRHLVRERVLKPVMPAEDGGGSPDSGAIRAARANIRQHMKYTNWLAGTRHWLAGPRLTYADLAAAAAFSVLDYLGEIDWREHAAAREWYTRVKSRPSFRPLLTDRVRGLSPVSHYADLDF</sequence>
<dbReference type="CDD" id="cd00299">
    <property type="entry name" value="GST_C_family"/>
    <property type="match status" value="1"/>
</dbReference>
<protein>
    <submittedName>
        <fullName evidence="4">Glutathione S-transferase</fullName>
    </submittedName>
</protein>
<evidence type="ECO:0000256" key="1">
    <source>
        <dbReference type="ARBA" id="ARBA00011738"/>
    </source>
</evidence>
<dbReference type="PANTHER" id="PTHR43969:SF9">
    <property type="entry name" value="GLUTATHIONE S TRANSFERASE D10, ISOFORM A-RELATED"/>
    <property type="match status" value="1"/>
</dbReference>
<dbReference type="STRING" id="1873176.BFN67_14435"/>
<dbReference type="RefSeq" id="WP_080918840.1">
    <property type="nucleotide sequence ID" value="NZ_MDET01000008.1"/>
</dbReference>
<dbReference type="Gene3D" id="3.40.30.10">
    <property type="entry name" value="Glutaredoxin"/>
    <property type="match status" value="1"/>
</dbReference>
<dbReference type="InterPro" id="IPR036282">
    <property type="entry name" value="Glutathione-S-Trfase_C_sf"/>
</dbReference>
<dbReference type="SUPFAM" id="SSF47616">
    <property type="entry name" value="GST C-terminal domain-like"/>
    <property type="match status" value="1"/>
</dbReference>
<keyword evidence="4" id="KW-0808">Transferase</keyword>
<evidence type="ECO:0000259" key="3">
    <source>
        <dbReference type="PROSITE" id="PS50405"/>
    </source>
</evidence>
<dbReference type="InterPro" id="IPR036249">
    <property type="entry name" value="Thioredoxin-like_sf"/>
</dbReference>
<dbReference type="Proteomes" id="UP000191905">
    <property type="component" value="Unassembled WGS sequence"/>
</dbReference>
<proteinExistence type="predicted"/>
<organism evidence="4 5">
    <name type="scientific">Manganibacter manganicus</name>
    <dbReference type="NCBI Taxonomy" id="1873176"/>
    <lineage>
        <taxon>Bacteria</taxon>
        <taxon>Pseudomonadati</taxon>
        <taxon>Pseudomonadota</taxon>
        <taxon>Alphaproteobacteria</taxon>
        <taxon>Hyphomicrobiales</taxon>
        <taxon>Phyllobacteriaceae</taxon>
        <taxon>Manganibacter</taxon>
    </lineage>
</organism>
<comment type="caution">
    <text evidence="4">The sequence shown here is derived from an EMBL/GenBank/DDBJ whole genome shotgun (WGS) entry which is preliminary data.</text>
</comment>
<dbReference type="GO" id="GO:0004364">
    <property type="term" value="F:glutathione transferase activity"/>
    <property type="evidence" value="ECO:0007669"/>
    <property type="project" value="TreeGrafter"/>
</dbReference>
<dbReference type="Pfam" id="PF00043">
    <property type="entry name" value="GST_C"/>
    <property type="match status" value="1"/>
</dbReference>
<dbReference type="CDD" id="cd00570">
    <property type="entry name" value="GST_N_family"/>
    <property type="match status" value="1"/>
</dbReference>
<dbReference type="OrthoDB" id="9794721at2"/>
<reference evidence="4 5" key="1">
    <citation type="journal article" date="2016" name="Int. J. Syst. Evol. Microbiol.">
        <title>Pseudaminobacter manganicus sp. nov., isolated from sludge of a manganese mine.</title>
        <authorList>
            <person name="Li J."/>
            <person name="Huang J."/>
            <person name="Liao S."/>
            <person name="Wang G."/>
        </authorList>
    </citation>
    <scope>NUCLEOTIDE SEQUENCE [LARGE SCALE GENOMIC DNA]</scope>
    <source>
        <strain evidence="4 5">JH-7</strain>
    </source>
</reference>
<dbReference type="InterPro" id="IPR010987">
    <property type="entry name" value="Glutathione-S-Trfase_C-like"/>
</dbReference>
<dbReference type="SUPFAM" id="SSF52833">
    <property type="entry name" value="Thioredoxin-like"/>
    <property type="match status" value="1"/>
</dbReference>
<accession>A0A1V8RTH2</accession>
<evidence type="ECO:0000259" key="2">
    <source>
        <dbReference type="PROSITE" id="PS50404"/>
    </source>
</evidence>
<dbReference type="AlphaFoldDB" id="A0A1V8RTH2"/>
<dbReference type="InterPro" id="IPR004046">
    <property type="entry name" value="GST_C"/>
</dbReference>
<feature type="domain" description="GST N-terminal" evidence="2">
    <location>
        <begin position="1"/>
        <end position="79"/>
    </location>
</feature>
<comment type="subunit">
    <text evidence="1">Homodimer.</text>
</comment>
<dbReference type="Gene3D" id="1.20.1050.10">
    <property type="match status" value="1"/>
</dbReference>
<dbReference type="PROSITE" id="PS50405">
    <property type="entry name" value="GST_CTER"/>
    <property type="match status" value="1"/>
</dbReference>
<keyword evidence="5" id="KW-1185">Reference proteome</keyword>